<evidence type="ECO:0000256" key="1">
    <source>
        <dbReference type="ARBA" id="ARBA00010554"/>
    </source>
</evidence>
<gene>
    <name evidence="2" type="ORF">DLM_1327</name>
</gene>
<evidence type="ECO:0000313" key="3">
    <source>
        <dbReference type="Proteomes" id="UP000198290"/>
    </source>
</evidence>
<dbReference type="Gene3D" id="3.30.70.120">
    <property type="match status" value="1"/>
</dbReference>
<reference evidence="3" key="3">
    <citation type="journal article" date="2017" name="Plant Physiol. Biochem.">
        <title>Differential oxidative and antioxidative response of duckweed Lemna minor toward plant growth promoting/inhibiting bacteria.</title>
        <authorList>
            <person name="Ishizawa H."/>
            <person name="Kuroda M."/>
            <person name="Morikawa M."/>
            <person name="Ike M."/>
        </authorList>
    </citation>
    <scope>NUCLEOTIDE SEQUENCE [LARGE SCALE GENOMIC DNA]</scope>
    <source>
        <strain evidence="3">H3</strain>
    </source>
</reference>
<dbReference type="InterPro" id="IPR015867">
    <property type="entry name" value="N-reg_PII/ATP_PRibTrfase_C"/>
</dbReference>
<dbReference type="EMBL" id="AP018823">
    <property type="protein sequence ID" value="BBF84951.1"/>
    <property type="molecule type" value="Genomic_DNA"/>
</dbReference>
<comment type="similarity">
    <text evidence="1">Belongs to the UPF0166 family.</text>
</comment>
<dbReference type="KEGG" id="amah:DLM_1327"/>
<sequence>MQGYQITFYTRQDRNHGTTPLGQWLLELAQELAIGGATLNGAVEGLGHDGRLHAITMFDQSEQPLQVIMIVSQAEKARLLQRLQQEKVSIFYVAQAVEYGFS</sequence>
<proteinExistence type="inferred from homology"/>
<dbReference type="SUPFAM" id="SSF54913">
    <property type="entry name" value="GlnB-like"/>
    <property type="match status" value="1"/>
</dbReference>
<accession>A0A3G9GFC3</accession>
<name>A0A3G9GFC3_9NEIS</name>
<dbReference type="InterPro" id="IPR003793">
    <property type="entry name" value="UPF0166"/>
</dbReference>
<dbReference type="InterPro" id="IPR011322">
    <property type="entry name" value="N-reg_PII-like_a/b"/>
</dbReference>
<organism evidence="2 3">
    <name type="scientific">Aquitalea magnusonii</name>
    <dbReference type="NCBI Taxonomy" id="332411"/>
    <lineage>
        <taxon>Bacteria</taxon>
        <taxon>Pseudomonadati</taxon>
        <taxon>Pseudomonadota</taxon>
        <taxon>Betaproteobacteria</taxon>
        <taxon>Neisseriales</taxon>
        <taxon>Chromobacteriaceae</taxon>
        <taxon>Aquitalea</taxon>
    </lineage>
</organism>
<reference evidence="3" key="1">
    <citation type="journal article" date="2017" name="Biotechnol. Biofuels">
        <title>Evaluation of environmental bacterial communities as a factor affecting the growth of duckweed Lemna minor.</title>
        <authorList>
            <person name="Ishizawa H."/>
            <person name="Kuroda M."/>
            <person name="Morikawa M."/>
            <person name="Ike M."/>
        </authorList>
    </citation>
    <scope>NUCLEOTIDE SEQUENCE [LARGE SCALE GENOMIC DNA]</scope>
    <source>
        <strain evidence="3">H3</strain>
    </source>
</reference>
<dbReference type="Proteomes" id="UP000198290">
    <property type="component" value="Chromosome"/>
</dbReference>
<dbReference type="AlphaFoldDB" id="A0A3G9GFC3"/>
<dbReference type="OrthoDB" id="5339790at2"/>
<evidence type="ECO:0000313" key="2">
    <source>
        <dbReference type="EMBL" id="BBF84951.1"/>
    </source>
</evidence>
<protein>
    <submittedName>
        <fullName evidence="2">Uncharacterized protein</fullName>
    </submittedName>
</protein>
<dbReference type="Pfam" id="PF02641">
    <property type="entry name" value="DUF190"/>
    <property type="match status" value="1"/>
</dbReference>
<dbReference type="RefSeq" id="WP_089084744.1">
    <property type="nucleotide sequence ID" value="NZ_AP018823.1"/>
</dbReference>
<reference evidence="2 3" key="2">
    <citation type="journal article" date="2017" name="Genome Announc.">
        <title>Draft genome sequence of Aquitalea magnusonii strain H3, a plant growth-promoting bacterium of duckweed Lemna minor.</title>
        <authorList>
            <person name="Ishizawa H."/>
            <person name="Kuroda M."/>
            <person name="Ike M."/>
        </authorList>
    </citation>
    <scope>NUCLEOTIDE SEQUENCE [LARGE SCALE GENOMIC DNA]</scope>
    <source>
        <strain evidence="2 3">H3</strain>
    </source>
</reference>
<keyword evidence="3" id="KW-1185">Reference proteome</keyword>